<dbReference type="CDD" id="cd00086">
    <property type="entry name" value="homeodomain"/>
    <property type="match status" value="1"/>
</dbReference>
<evidence type="ECO:0000256" key="7">
    <source>
        <dbReference type="RuleBase" id="RU000682"/>
    </source>
</evidence>
<dbReference type="Gene3D" id="1.10.10.60">
    <property type="entry name" value="Homeodomain-like"/>
    <property type="match status" value="1"/>
</dbReference>
<dbReference type="InterPro" id="IPR017970">
    <property type="entry name" value="Homeobox_CS"/>
</dbReference>
<keyword evidence="4 6" id="KW-0371">Homeobox</keyword>
<dbReference type="SMART" id="SM00389">
    <property type="entry name" value="HOX"/>
    <property type="match status" value="1"/>
</dbReference>
<evidence type="ECO:0000256" key="4">
    <source>
        <dbReference type="ARBA" id="ARBA00023155"/>
    </source>
</evidence>
<dbReference type="InterPro" id="IPR001356">
    <property type="entry name" value="HD"/>
</dbReference>
<dbReference type="InterPro" id="IPR050394">
    <property type="entry name" value="Homeobox_NK-like"/>
</dbReference>
<dbReference type="PANTHER" id="PTHR24340">
    <property type="entry name" value="HOMEOBOX PROTEIN NKX"/>
    <property type="match status" value="1"/>
</dbReference>
<dbReference type="PRINTS" id="PR00024">
    <property type="entry name" value="HOMEOBOX"/>
</dbReference>
<reference evidence="9" key="1">
    <citation type="submission" date="2012-04" db="EMBL/GenBank/DDBJ databases">
        <title>The Genome Sequence of Loa loa.</title>
        <authorList>
            <consortium name="The Broad Institute Genome Sequencing Platform"/>
            <consortium name="Broad Institute Genome Sequencing Center for Infectious Disease"/>
            <person name="Nutman T.B."/>
            <person name="Fink D.L."/>
            <person name="Russ C."/>
            <person name="Young S."/>
            <person name="Zeng Q."/>
            <person name="Gargeya S."/>
            <person name="Alvarado L."/>
            <person name="Berlin A."/>
            <person name="Chapman S.B."/>
            <person name="Chen Z."/>
            <person name="Freedman E."/>
            <person name="Gellesch M."/>
            <person name="Goldberg J."/>
            <person name="Griggs A."/>
            <person name="Gujja S."/>
            <person name="Heilman E.R."/>
            <person name="Heiman D."/>
            <person name="Howarth C."/>
            <person name="Mehta T."/>
            <person name="Neiman D."/>
            <person name="Pearson M."/>
            <person name="Roberts A."/>
            <person name="Saif S."/>
            <person name="Shea T."/>
            <person name="Shenoy N."/>
            <person name="Sisk P."/>
            <person name="Stolte C."/>
            <person name="Sykes S."/>
            <person name="White J."/>
            <person name="Yandava C."/>
            <person name="Haas B."/>
            <person name="Henn M.R."/>
            <person name="Nusbaum C."/>
            <person name="Birren B."/>
        </authorList>
    </citation>
    <scope>NUCLEOTIDE SEQUENCE [LARGE SCALE GENOMIC DNA]</scope>
</reference>
<evidence type="ECO:0000256" key="3">
    <source>
        <dbReference type="ARBA" id="ARBA00023125"/>
    </source>
</evidence>
<dbReference type="PROSITE" id="PS50071">
    <property type="entry name" value="HOMEOBOX_2"/>
    <property type="match status" value="1"/>
</dbReference>
<evidence type="ECO:0000313" key="10">
    <source>
        <dbReference type="WBParaSite" id="EN70_2492"/>
    </source>
</evidence>
<name>A0A1I7VH77_LOALO</name>
<evidence type="ECO:0000256" key="6">
    <source>
        <dbReference type="PROSITE-ProRule" id="PRU00108"/>
    </source>
</evidence>
<proteinExistence type="predicted"/>
<feature type="domain" description="Homeobox" evidence="8">
    <location>
        <begin position="214"/>
        <end position="260"/>
    </location>
</feature>
<dbReference type="GO" id="GO:0000978">
    <property type="term" value="F:RNA polymerase II cis-regulatory region sequence-specific DNA binding"/>
    <property type="evidence" value="ECO:0007669"/>
    <property type="project" value="TreeGrafter"/>
</dbReference>
<dbReference type="AlphaFoldDB" id="A0A1I7VH77"/>
<dbReference type="SUPFAM" id="SSF46689">
    <property type="entry name" value="Homeodomain-like"/>
    <property type="match status" value="1"/>
</dbReference>
<keyword evidence="2" id="KW-0217">Developmental protein</keyword>
<keyword evidence="9" id="KW-1185">Reference proteome</keyword>
<organism evidence="9 10">
    <name type="scientific">Loa loa</name>
    <name type="common">Eye worm</name>
    <name type="synonym">Filaria loa</name>
    <dbReference type="NCBI Taxonomy" id="7209"/>
    <lineage>
        <taxon>Eukaryota</taxon>
        <taxon>Metazoa</taxon>
        <taxon>Ecdysozoa</taxon>
        <taxon>Nematoda</taxon>
        <taxon>Chromadorea</taxon>
        <taxon>Rhabditida</taxon>
        <taxon>Spirurina</taxon>
        <taxon>Spiruromorpha</taxon>
        <taxon>Filarioidea</taxon>
        <taxon>Onchocercidae</taxon>
        <taxon>Loa</taxon>
    </lineage>
</organism>
<reference evidence="10" key="2">
    <citation type="submission" date="2016-11" db="UniProtKB">
        <authorList>
            <consortium name="WormBaseParasite"/>
        </authorList>
    </citation>
    <scope>IDENTIFICATION</scope>
</reference>
<evidence type="ECO:0000256" key="2">
    <source>
        <dbReference type="ARBA" id="ARBA00022473"/>
    </source>
</evidence>
<dbReference type="Pfam" id="PF00046">
    <property type="entry name" value="Homeodomain"/>
    <property type="match status" value="1"/>
</dbReference>
<protein>
    <submittedName>
        <fullName evidence="10">Homeobox domain-containing protein</fullName>
    </submittedName>
</protein>
<evidence type="ECO:0000313" key="9">
    <source>
        <dbReference type="Proteomes" id="UP000095285"/>
    </source>
</evidence>
<dbReference type="GO" id="GO:0005634">
    <property type="term" value="C:nucleus"/>
    <property type="evidence" value="ECO:0007669"/>
    <property type="project" value="UniProtKB-SubCell"/>
</dbReference>
<evidence type="ECO:0000256" key="5">
    <source>
        <dbReference type="ARBA" id="ARBA00023242"/>
    </source>
</evidence>
<feature type="DNA-binding region" description="Homeobox" evidence="6">
    <location>
        <begin position="216"/>
        <end position="261"/>
    </location>
</feature>
<dbReference type="PROSITE" id="PS00027">
    <property type="entry name" value="HOMEOBOX_1"/>
    <property type="match status" value="1"/>
</dbReference>
<sequence length="290" mass="33557">MAVYHQQQREQQLTNLIQNPVKQPDYLSAPQPEFRTSRKPELYAINQGNNSILIPNSRMPTFEFPWSLSVANSTTLSSLPTTRNVPSSVFPIRNFSLEQLTSMDDMRYWQALIAVRTINPVNMRSDSRLDLTANRFGSNNDSKTSVQLRSQQTRRKPRVLFTQFQVASINLMYFTDITCFLLTPRFVHCPNSAELMQGICRSKLFKMSDKDFAVNELEERFKLQRYVSAAERERLAVTLDLTPTQVKIWFQNRRYKCKRMELDRTLQLSSELILSQSSSTSVNCALMNSS</sequence>
<dbReference type="PANTHER" id="PTHR24340:SF41">
    <property type="entry name" value="MUSCLE-SPECIFIC HOMEOBOX PROTEIN TINMAN-RELATED"/>
    <property type="match status" value="1"/>
</dbReference>
<dbReference type="WBParaSite" id="EN70_2492">
    <property type="protein sequence ID" value="EN70_2492"/>
    <property type="gene ID" value="EN70_2492"/>
</dbReference>
<dbReference type="GO" id="GO:0000981">
    <property type="term" value="F:DNA-binding transcription factor activity, RNA polymerase II-specific"/>
    <property type="evidence" value="ECO:0007669"/>
    <property type="project" value="InterPro"/>
</dbReference>
<dbReference type="InterPro" id="IPR009057">
    <property type="entry name" value="Homeodomain-like_sf"/>
</dbReference>
<keyword evidence="3 6" id="KW-0238">DNA-binding</keyword>
<dbReference type="GO" id="GO:0030154">
    <property type="term" value="P:cell differentiation"/>
    <property type="evidence" value="ECO:0007669"/>
    <property type="project" value="TreeGrafter"/>
</dbReference>
<comment type="subcellular location">
    <subcellularLocation>
        <location evidence="1 6 7">Nucleus</location>
    </subcellularLocation>
</comment>
<keyword evidence="5 6" id="KW-0539">Nucleus</keyword>
<evidence type="ECO:0000256" key="1">
    <source>
        <dbReference type="ARBA" id="ARBA00004123"/>
    </source>
</evidence>
<dbReference type="Proteomes" id="UP000095285">
    <property type="component" value="Unassembled WGS sequence"/>
</dbReference>
<dbReference type="STRING" id="7209.A0A1I7VH77"/>
<accession>A0A1I7VH77</accession>
<evidence type="ECO:0000259" key="8">
    <source>
        <dbReference type="PROSITE" id="PS50071"/>
    </source>
</evidence>
<dbReference type="InterPro" id="IPR020479">
    <property type="entry name" value="HD_metazoa"/>
</dbReference>